<proteinExistence type="predicted"/>
<evidence type="ECO:0000313" key="2">
    <source>
        <dbReference type="EMBL" id="MCI71191.1"/>
    </source>
</evidence>
<dbReference type="EMBL" id="LXQA010791445">
    <property type="protein sequence ID" value="MCI71191.1"/>
    <property type="molecule type" value="Genomic_DNA"/>
</dbReference>
<feature type="compositionally biased region" description="Polar residues" evidence="1">
    <location>
        <begin position="1"/>
        <end position="12"/>
    </location>
</feature>
<organism evidence="2 3">
    <name type="scientific">Trifolium medium</name>
    <dbReference type="NCBI Taxonomy" id="97028"/>
    <lineage>
        <taxon>Eukaryota</taxon>
        <taxon>Viridiplantae</taxon>
        <taxon>Streptophyta</taxon>
        <taxon>Embryophyta</taxon>
        <taxon>Tracheophyta</taxon>
        <taxon>Spermatophyta</taxon>
        <taxon>Magnoliopsida</taxon>
        <taxon>eudicotyledons</taxon>
        <taxon>Gunneridae</taxon>
        <taxon>Pentapetalae</taxon>
        <taxon>rosids</taxon>
        <taxon>fabids</taxon>
        <taxon>Fabales</taxon>
        <taxon>Fabaceae</taxon>
        <taxon>Papilionoideae</taxon>
        <taxon>50 kb inversion clade</taxon>
        <taxon>NPAAA clade</taxon>
        <taxon>Hologalegina</taxon>
        <taxon>IRL clade</taxon>
        <taxon>Trifolieae</taxon>
        <taxon>Trifolium</taxon>
    </lineage>
</organism>
<dbReference type="AlphaFoldDB" id="A0A392UCE0"/>
<accession>A0A392UCE0</accession>
<dbReference type="Proteomes" id="UP000265520">
    <property type="component" value="Unassembled WGS sequence"/>
</dbReference>
<keyword evidence="3" id="KW-1185">Reference proteome</keyword>
<evidence type="ECO:0000313" key="3">
    <source>
        <dbReference type="Proteomes" id="UP000265520"/>
    </source>
</evidence>
<name>A0A392UCE0_9FABA</name>
<evidence type="ECO:0000256" key="1">
    <source>
        <dbReference type="SAM" id="MobiDB-lite"/>
    </source>
</evidence>
<comment type="caution">
    <text evidence="2">The sequence shown here is derived from an EMBL/GenBank/DDBJ whole genome shotgun (WGS) entry which is preliminary data.</text>
</comment>
<sequence>MNSNTRNDNIVHNTDDAEYKPTAPAPAKKKIQRITENPFTTIKPTYIASQ</sequence>
<feature type="region of interest" description="Disordered" evidence="1">
    <location>
        <begin position="1"/>
        <end position="29"/>
    </location>
</feature>
<feature type="non-terminal residue" evidence="2">
    <location>
        <position position="50"/>
    </location>
</feature>
<protein>
    <submittedName>
        <fullName evidence="2">Uncharacterized protein</fullName>
    </submittedName>
</protein>
<reference evidence="2 3" key="1">
    <citation type="journal article" date="2018" name="Front. Plant Sci.">
        <title>Red Clover (Trifolium pratense) and Zigzag Clover (T. medium) - A Picture of Genomic Similarities and Differences.</title>
        <authorList>
            <person name="Dluhosova J."/>
            <person name="Istvanek J."/>
            <person name="Nedelnik J."/>
            <person name="Repkova J."/>
        </authorList>
    </citation>
    <scope>NUCLEOTIDE SEQUENCE [LARGE SCALE GENOMIC DNA]</scope>
    <source>
        <strain evidence="3">cv. 10/8</strain>
        <tissue evidence="2">Leaf</tissue>
    </source>
</reference>